<dbReference type="InterPro" id="IPR039421">
    <property type="entry name" value="Type_1_exporter"/>
</dbReference>
<dbReference type="OrthoDB" id="9806127at2"/>
<dbReference type="Proteomes" id="UP000181980">
    <property type="component" value="Unassembled WGS sequence"/>
</dbReference>
<sequence>MSAVASQGSQLGDVRADGAWRTFRRGLSLSPEITQGLGVTLLLALVATAGRVVVPIAVQQTVDDGLNASGGADLGYVRWMVGLAGVGIVLTVVAAYHMNRRIFRASEAGLATLRTKAFRHVHDLSVLTQDTERRGSLVSRVTSDVDTISQFVQWGGLIMLASMGQLVIATIVMAVYSWQLTLLVWVCFLPLFLALRTFQRMLSSAYMVVRERVGGMLGSISEAVVGAQAVRAYAVEGRTQRRIDDAVESHRVAASRAQRLAATAFSTGEVVAGLANAAIVVVGVLLGVAGDISLGRMLAFLFLVTLFVAPVQVGTEVLSEAQNAIAGWRRVLGILDTQADVADPGEQGVRLPRGPIDVRFECVSYGYPNGPTVLHDVDVAIARHTRVAVVGETGSGKTTFAKLLTRLMDPVRGRVLVDGADLRDVRFASLRERVVMVPQEGFLFDDTLAANLRYGKPEATDEELLLAVTELGLGEWLDSLPYGLETPVGQRGESLSAGERQLVALARAYLADPDLLVLDEATSAVDPATEVRLARALEGISRGRTSVTIAHRLSTAEAADEVFVFDRGRLVESGPHAELVQKGGVYAALHAAWVSQSR</sequence>
<evidence type="ECO:0000256" key="7">
    <source>
        <dbReference type="ARBA" id="ARBA00022840"/>
    </source>
</evidence>
<evidence type="ECO:0000256" key="3">
    <source>
        <dbReference type="ARBA" id="ARBA00022475"/>
    </source>
</evidence>
<dbReference type="GO" id="GO:0015421">
    <property type="term" value="F:ABC-type oligopeptide transporter activity"/>
    <property type="evidence" value="ECO:0007669"/>
    <property type="project" value="TreeGrafter"/>
</dbReference>
<dbReference type="InterPro" id="IPR036640">
    <property type="entry name" value="ABC1_TM_sf"/>
</dbReference>
<feature type="transmembrane region" description="Helical" evidence="10">
    <location>
        <begin position="260"/>
        <end position="288"/>
    </location>
</feature>
<dbReference type="GO" id="GO:0016887">
    <property type="term" value="F:ATP hydrolysis activity"/>
    <property type="evidence" value="ECO:0007669"/>
    <property type="project" value="InterPro"/>
</dbReference>
<dbReference type="PROSITE" id="PS50929">
    <property type="entry name" value="ABC_TM1F"/>
    <property type="match status" value="1"/>
</dbReference>
<evidence type="ECO:0000256" key="4">
    <source>
        <dbReference type="ARBA" id="ARBA00022519"/>
    </source>
</evidence>
<evidence type="ECO:0000259" key="12">
    <source>
        <dbReference type="PROSITE" id="PS50929"/>
    </source>
</evidence>
<organism evidence="13 14">
    <name type="scientific">Jiangella alba</name>
    <dbReference type="NCBI Taxonomy" id="561176"/>
    <lineage>
        <taxon>Bacteria</taxon>
        <taxon>Bacillati</taxon>
        <taxon>Actinomycetota</taxon>
        <taxon>Actinomycetes</taxon>
        <taxon>Jiangellales</taxon>
        <taxon>Jiangellaceae</taxon>
        <taxon>Jiangella</taxon>
    </lineage>
</organism>
<dbReference type="PANTHER" id="PTHR43394:SF1">
    <property type="entry name" value="ATP-BINDING CASSETTE SUB-FAMILY B MEMBER 10, MITOCHONDRIAL"/>
    <property type="match status" value="1"/>
</dbReference>
<dbReference type="Gene3D" id="3.40.50.300">
    <property type="entry name" value="P-loop containing nucleotide triphosphate hydrolases"/>
    <property type="match status" value="1"/>
</dbReference>
<evidence type="ECO:0000256" key="9">
    <source>
        <dbReference type="ARBA" id="ARBA00023136"/>
    </source>
</evidence>
<dbReference type="PROSITE" id="PS50893">
    <property type="entry name" value="ABC_TRANSPORTER_2"/>
    <property type="match status" value="1"/>
</dbReference>
<feature type="transmembrane region" description="Helical" evidence="10">
    <location>
        <begin position="76"/>
        <end position="96"/>
    </location>
</feature>
<keyword evidence="4" id="KW-0997">Cell inner membrane</keyword>
<dbReference type="PANTHER" id="PTHR43394">
    <property type="entry name" value="ATP-DEPENDENT PERMEASE MDL1, MITOCHONDRIAL"/>
    <property type="match status" value="1"/>
</dbReference>
<evidence type="ECO:0000256" key="6">
    <source>
        <dbReference type="ARBA" id="ARBA00022741"/>
    </source>
</evidence>
<keyword evidence="2" id="KW-0813">Transport</keyword>
<evidence type="ECO:0000256" key="2">
    <source>
        <dbReference type="ARBA" id="ARBA00022448"/>
    </source>
</evidence>
<dbReference type="InterPro" id="IPR027417">
    <property type="entry name" value="P-loop_NTPase"/>
</dbReference>
<keyword evidence="7 13" id="KW-0067">ATP-binding</keyword>
<dbReference type="GO" id="GO:0005524">
    <property type="term" value="F:ATP binding"/>
    <property type="evidence" value="ECO:0007669"/>
    <property type="project" value="UniProtKB-KW"/>
</dbReference>
<evidence type="ECO:0000256" key="1">
    <source>
        <dbReference type="ARBA" id="ARBA00004651"/>
    </source>
</evidence>
<dbReference type="SUPFAM" id="SSF90123">
    <property type="entry name" value="ABC transporter transmembrane region"/>
    <property type="match status" value="1"/>
</dbReference>
<dbReference type="InterPro" id="IPR003439">
    <property type="entry name" value="ABC_transporter-like_ATP-bd"/>
</dbReference>
<evidence type="ECO:0000256" key="8">
    <source>
        <dbReference type="ARBA" id="ARBA00022989"/>
    </source>
</evidence>
<dbReference type="EMBL" id="FNUC01000002">
    <property type="protein sequence ID" value="SED80401.1"/>
    <property type="molecule type" value="Genomic_DNA"/>
</dbReference>
<feature type="transmembrane region" description="Helical" evidence="10">
    <location>
        <begin position="33"/>
        <end position="56"/>
    </location>
</feature>
<feature type="transmembrane region" description="Helical" evidence="10">
    <location>
        <begin position="182"/>
        <end position="198"/>
    </location>
</feature>
<dbReference type="RefSeq" id="WP_083289098.1">
    <property type="nucleotide sequence ID" value="NZ_FNUC01000002.1"/>
</dbReference>
<dbReference type="Pfam" id="PF00005">
    <property type="entry name" value="ABC_tran"/>
    <property type="match status" value="1"/>
</dbReference>
<evidence type="ECO:0000313" key="14">
    <source>
        <dbReference type="Proteomes" id="UP000181980"/>
    </source>
</evidence>
<evidence type="ECO:0000313" key="13">
    <source>
        <dbReference type="EMBL" id="SED80401.1"/>
    </source>
</evidence>
<keyword evidence="5 10" id="KW-0812">Transmembrane</keyword>
<evidence type="ECO:0000256" key="5">
    <source>
        <dbReference type="ARBA" id="ARBA00022692"/>
    </source>
</evidence>
<keyword evidence="9 10" id="KW-0472">Membrane</keyword>
<dbReference type="Gene3D" id="1.20.1560.10">
    <property type="entry name" value="ABC transporter type 1, transmembrane domain"/>
    <property type="match status" value="1"/>
</dbReference>
<dbReference type="SUPFAM" id="SSF52540">
    <property type="entry name" value="P-loop containing nucleoside triphosphate hydrolases"/>
    <property type="match status" value="1"/>
</dbReference>
<dbReference type="AlphaFoldDB" id="A0A1H5DNG5"/>
<accession>A0A1H5DNG5</accession>
<dbReference type="InterPro" id="IPR003593">
    <property type="entry name" value="AAA+_ATPase"/>
</dbReference>
<dbReference type="Pfam" id="PF00664">
    <property type="entry name" value="ABC_membrane"/>
    <property type="match status" value="1"/>
</dbReference>
<dbReference type="InterPro" id="IPR011527">
    <property type="entry name" value="ABC1_TM_dom"/>
</dbReference>
<dbReference type="InterPro" id="IPR017871">
    <property type="entry name" value="ABC_transporter-like_CS"/>
</dbReference>
<evidence type="ECO:0000259" key="11">
    <source>
        <dbReference type="PROSITE" id="PS50893"/>
    </source>
</evidence>
<evidence type="ECO:0000256" key="10">
    <source>
        <dbReference type="SAM" id="Phobius"/>
    </source>
</evidence>
<proteinExistence type="predicted"/>
<reference evidence="14" key="1">
    <citation type="submission" date="2016-10" db="EMBL/GenBank/DDBJ databases">
        <authorList>
            <person name="Varghese N."/>
            <person name="Submissions S."/>
        </authorList>
    </citation>
    <scope>NUCLEOTIDE SEQUENCE [LARGE SCALE GENOMIC DNA]</scope>
    <source>
        <strain evidence="14">DSM 45237</strain>
    </source>
</reference>
<dbReference type="STRING" id="561176.SAMN04488561_0467"/>
<keyword evidence="8 10" id="KW-1133">Transmembrane helix</keyword>
<feature type="domain" description="ABC transmembrane type-1" evidence="12">
    <location>
        <begin position="39"/>
        <end position="323"/>
    </location>
</feature>
<gene>
    <name evidence="13" type="ORF">SAMN04488561_0467</name>
</gene>
<dbReference type="SMART" id="SM00382">
    <property type="entry name" value="AAA"/>
    <property type="match status" value="1"/>
</dbReference>
<dbReference type="CDD" id="cd07346">
    <property type="entry name" value="ABC_6TM_exporters"/>
    <property type="match status" value="1"/>
</dbReference>
<protein>
    <submittedName>
        <fullName evidence="13">Putative ABC transport system ATP-binding protein</fullName>
    </submittedName>
</protein>
<comment type="subcellular location">
    <subcellularLocation>
        <location evidence="1">Cell membrane</location>
        <topology evidence="1">Multi-pass membrane protein</topology>
    </subcellularLocation>
</comment>
<dbReference type="PROSITE" id="PS00211">
    <property type="entry name" value="ABC_TRANSPORTER_1"/>
    <property type="match status" value="1"/>
</dbReference>
<keyword evidence="6" id="KW-0547">Nucleotide-binding</keyword>
<keyword evidence="3" id="KW-1003">Cell membrane</keyword>
<feature type="transmembrane region" description="Helical" evidence="10">
    <location>
        <begin position="157"/>
        <end position="176"/>
    </location>
</feature>
<feature type="domain" description="ABC transporter" evidence="11">
    <location>
        <begin position="358"/>
        <end position="592"/>
    </location>
</feature>
<dbReference type="FunFam" id="3.40.50.300:FF:001001">
    <property type="entry name" value="Multidrug ABC transporter ATP-binding protein"/>
    <property type="match status" value="1"/>
</dbReference>
<name>A0A1H5DNG5_9ACTN</name>
<keyword evidence="14" id="KW-1185">Reference proteome</keyword>
<dbReference type="GO" id="GO:0005886">
    <property type="term" value="C:plasma membrane"/>
    <property type="evidence" value="ECO:0007669"/>
    <property type="project" value="UniProtKB-SubCell"/>
</dbReference>